<reference evidence="2" key="1">
    <citation type="submission" date="2009-06" db="EMBL/GenBank/DDBJ databases">
        <title>A full-length cDNA resource of the pea aphid, Acyrthosiphon pisum.</title>
        <authorList>
            <person name="Shigenobu S."/>
            <person name="Nakabachi A."/>
            <person name="Richards S."/>
        </authorList>
    </citation>
    <scope>NUCLEOTIDE SEQUENCE</scope>
    <source>
        <strain evidence="2">LSR1</strain>
        <tissue evidence="2">Whole body</tissue>
    </source>
</reference>
<dbReference type="AlphaFoldDB" id="C4WX57"/>
<evidence type="ECO:0000313" key="2">
    <source>
        <dbReference type="EMBL" id="BAH72477.1"/>
    </source>
</evidence>
<proteinExistence type="evidence at transcript level"/>
<feature type="chain" id="PRO_5002945525" evidence="1">
    <location>
        <begin position="20"/>
        <end position="159"/>
    </location>
</feature>
<protein>
    <submittedName>
        <fullName evidence="2">Uncharacterized protein</fullName>
    </submittedName>
</protein>
<keyword evidence="1" id="KW-0732">Signal</keyword>
<dbReference type="OrthoDB" id="8194084at2759"/>
<feature type="signal peptide" evidence="1">
    <location>
        <begin position="1"/>
        <end position="19"/>
    </location>
</feature>
<dbReference type="EMBL" id="AK342462">
    <property type="protein sequence ID" value="BAH72477.1"/>
    <property type="molecule type" value="mRNA"/>
</dbReference>
<evidence type="ECO:0000256" key="1">
    <source>
        <dbReference type="SAM" id="SignalP"/>
    </source>
</evidence>
<name>C4WX57_ACYPI</name>
<accession>C4WX57</accession>
<sequence length="159" mass="16844">MKPLNLAVLLFCLIAYGHSRPSDNDEHDEIIREAKRDNKHFQQYRLPYWAFVPTLGVWPGVAGTGSGTGSAVAAAAATISPPPRGSVAVNLNSGRVTVVDDVADRSEVGDMAADPNRKRWPAQVKPLHPNTPSVGGPSWLRKTAVAAAASSDPVVQAAQ</sequence>
<organism evidence="2">
    <name type="scientific">Acyrthosiphon pisum</name>
    <name type="common">Pea aphid</name>
    <dbReference type="NCBI Taxonomy" id="7029"/>
    <lineage>
        <taxon>Eukaryota</taxon>
        <taxon>Metazoa</taxon>
        <taxon>Ecdysozoa</taxon>
        <taxon>Arthropoda</taxon>
        <taxon>Hexapoda</taxon>
        <taxon>Insecta</taxon>
        <taxon>Pterygota</taxon>
        <taxon>Neoptera</taxon>
        <taxon>Paraneoptera</taxon>
        <taxon>Hemiptera</taxon>
        <taxon>Sternorrhyncha</taxon>
        <taxon>Aphidomorpha</taxon>
        <taxon>Aphidoidea</taxon>
        <taxon>Aphididae</taxon>
        <taxon>Macrosiphini</taxon>
        <taxon>Acyrthosiphon</taxon>
    </lineage>
</organism>